<dbReference type="EMBL" id="JAUSTY010000030">
    <property type="protein sequence ID" value="MDQ0168390.1"/>
    <property type="molecule type" value="Genomic_DNA"/>
</dbReference>
<reference evidence="2 3" key="1">
    <citation type="submission" date="2023-07" db="EMBL/GenBank/DDBJ databases">
        <title>Genomic Encyclopedia of Type Strains, Phase IV (KMG-IV): sequencing the most valuable type-strain genomes for metagenomic binning, comparative biology and taxonomic classification.</title>
        <authorList>
            <person name="Goeker M."/>
        </authorList>
    </citation>
    <scope>NUCLEOTIDE SEQUENCE [LARGE SCALE GENOMIC DNA]</scope>
    <source>
        <strain evidence="2 3">DSM 12751</strain>
    </source>
</reference>
<feature type="domain" description="GH29D-like beta-sandwich" evidence="1">
    <location>
        <begin position="574"/>
        <end position="638"/>
    </location>
</feature>
<feature type="domain" description="GH29D-like beta-sandwich" evidence="1">
    <location>
        <begin position="490"/>
        <end position="554"/>
    </location>
</feature>
<accession>A0ABT9W6C0</accession>
<gene>
    <name evidence="2" type="ORF">J2S11_004352</name>
</gene>
<dbReference type="SUPFAM" id="SSF89372">
    <property type="entry name" value="Fucose-specific lectin"/>
    <property type="match status" value="1"/>
</dbReference>
<keyword evidence="3" id="KW-1185">Reference proteome</keyword>
<organism evidence="2 3">
    <name type="scientific">Caldalkalibacillus horti</name>
    <dbReference type="NCBI Taxonomy" id="77523"/>
    <lineage>
        <taxon>Bacteria</taxon>
        <taxon>Bacillati</taxon>
        <taxon>Bacillota</taxon>
        <taxon>Bacilli</taxon>
        <taxon>Bacillales</taxon>
        <taxon>Bacillaceae</taxon>
        <taxon>Caldalkalibacillus</taxon>
    </lineage>
</organism>
<protein>
    <submittedName>
        <fullName evidence="2">LysM repeat protein</fullName>
    </submittedName>
</protein>
<dbReference type="Pfam" id="PF13290">
    <property type="entry name" value="CHB_HEX_C_1"/>
    <property type="match status" value="2"/>
</dbReference>
<dbReference type="Proteomes" id="UP001235840">
    <property type="component" value="Unassembled WGS sequence"/>
</dbReference>
<proteinExistence type="predicted"/>
<evidence type="ECO:0000259" key="1">
    <source>
        <dbReference type="Pfam" id="PF13290"/>
    </source>
</evidence>
<name>A0ABT9W6C0_9BACI</name>
<dbReference type="RefSeq" id="WP_307398082.1">
    <property type="nucleotide sequence ID" value="NZ_BAAADK010000043.1"/>
</dbReference>
<comment type="caution">
    <text evidence="2">The sequence shown here is derived from an EMBL/GenBank/DDBJ whole genome shotgun (WGS) entry which is preliminary data.</text>
</comment>
<evidence type="ECO:0000313" key="3">
    <source>
        <dbReference type="Proteomes" id="UP001235840"/>
    </source>
</evidence>
<evidence type="ECO:0000313" key="2">
    <source>
        <dbReference type="EMBL" id="MDQ0168390.1"/>
    </source>
</evidence>
<dbReference type="SUPFAM" id="SSF63825">
    <property type="entry name" value="YWTD domain"/>
    <property type="match status" value="1"/>
</dbReference>
<sequence length="671" mass="72848">MESIRKKLAIVILIMLIVGVLPSSLIVGESKVFATGYSNWESVGDEGFSSGPSQEISLDVHNGTPYVAYRDSTYGNRLVVKQYNGTSWEDLGSPGFSDGSANHISIHVYNDIPYVAYQDANSRATVKKYNGVAWEDVGEPRFSAGNATAVSLFVYEGTPYVAYRDVGNSWRATVMMFNGSSWEIVGTAGFSAGRANNTSLFVYEGTPYVAYLDEANARKATVKKYNGTEWEGVGQAGFSAGEAYETQMIVYNDTPYVLYSDHANGEKATVMKYDRGNWEEVGETGFSQGAAENLSLDVYEGTLYVGYTDGSQSRKATVKRFNGSEWEDVGQAGFSAGQTHNNSLSIDEGNLYVAYRDMWNDYKATVMKYRLPTYTIASLSDQKLADLTEGYDSETQETRTITIARTGTGDLKNISVKLLEENSDFMIAQPTVTTINDEVPETTFTIKAKNGLTAGTYTETVQVEADYMKAVTFDVTQEVLLQTAQPVANPSGGEYAAGTSVELTTETSGATIYYSTDDSEPTRSSAEYTEPIEITEAMTIKAIAVKDGMTDSEVLEEHYTVLPPEQVVAPVANPSGGEYAAGTSIELTTETPDATILYTTDDSEPTRSSTEYTARIEITAAVTIKAIAVKDGMTDSEMLEEHYTVYGSASRASGRASCQSSGRGVCGWHFG</sequence>
<dbReference type="InterPro" id="IPR059177">
    <property type="entry name" value="GH29D-like_dom"/>
</dbReference>